<dbReference type="InterPro" id="IPR045121">
    <property type="entry name" value="CoAse"/>
</dbReference>
<evidence type="ECO:0000256" key="6">
    <source>
        <dbReference type="ARBA" id="ARBA00023211"/>
    </source>
</evidence>
<dbReference type="EMBL" id="CP022521">
    <property type="protein sequence ID" value="ASO17916.1"/>
    <property type="molecule type" value="Genomic_DNA"/>
</dbReference>
<dbReference type="PROSITE" id="PS51462">
    <property type="entry name" value="NUDIX"/>
    <property type="match status" value="1"/>
</dbReference>
<evidence type="ECO:0000256" key="4">
    <source>
        <dbReference type="ARBA" id="ARBA00022801"/>
    </source>
</evidence>
<dbReference type="SUPFAM" id="SSF55811">
    <property type="entry name" value="Nudix"/>
    <property type="match status" value="1"/>
</dbReference>
<keyword evidence="6" id="KW-0464">Manganese</keyword>
<evidence type="ECO:0000313" key="8">
    <source>
        <dbReference type="Proteomes" id="UP000204221"/>
    </source>
</evidence>
<dbReference type="InterPro" id="IPR015797">
    <property type="entry name" value="NUDIX_hydrolase-like_dom_sf"/>
</dbReference>
<evidence type="ECO:0000256" key="2">
    <source>
        <dbReference type="ARBA" id="ARBA00001946"/>
    </source>
</evidence>
<comment type="cofactor">
    <cofactor evidence="1">
        <name>Mn(2+)</name>
        <dbReference type="ChEBI" id="CHEBI:29035"/>
    </cofactor>
</comment>
<keyword evidence="5" id="KW-0460">Magnesium</keyword>
<sequence>MTQEGRGRTQSRRGGPLVDPAQGPGWLSRLISSSGRVDPAMLASVPPPSEDSPRPAAVLVLFGEDGAGPGTGPDVLLLRRADGLTHHPGQVGFPGGVAEPSDDGPIEVALREAEEEVGVLRQGITPVALLPELYVPRSKFLVTPVLAHWSQPTPVAPVDYGETSAVARVPLGHLADSTNRFQVRHPSGYVGPAFLVPGMLVWGFTAGLLSSLLSLGGWAEPWDATDVRDLADAWREVDSGPTPDGEATW</sequence>
<dbReference type="RefSeq" id="WP_093939720.1">
    <property type="nucleotide sequence ID" value="NZ_CP022521.1"/>
</dbReference>
<gene>
    <name evidence="7" type="ORF">AHOG_01250</name>
</gene>
<dbReference type="GO" id="GO:0046872">
    <property type="term" value="F:metal ion binding"/>
    <property type="evidence" value="ECO:0007669"/>
    <property type="project" value="UniProtKB-KW"/>
</dbReference>
<dbReference type="InterPro" id="IPR000086">
    <property type="entry name" value="NUDIX_hydrolase_dom"/>
</dbReference>
<evidence type="ECO:0000256" key="3">
    <source>
        <dbReference type="ARBA" id="ARBA00022723"/>
    </source>
</evidence>
<proteinExistence type="predicted"/>
<reference evidence="7 8" key="1">
    <citation type="submission" date="2017-07" db="EMBL/GenBank/DDBJ databases">
        <title>Complete genome sequence of Actinoalloteichus hoggarensis DSM 45943, type strain of Actinoalloteichus hoggarensis.</title>
        <authorList>
            <person name="Ruckert C."/>
            <person name="Nouioui I."/>
            <person name="Willmese J."/>
            <person name="van Wezel G."/>
            <person name="Klenk H.-P."/>
            <person name="Kalinowski J."/>
            <person name="Zotchev S.B."/>
        </authorList>
    </citation>
    <scope>NUCLEOTIDE SEQUENCE [LARGE SCALE GENOMIC DNA]</scope>
    <source>
        <strain evidence="7 8">DSM 45943</strain>
    </source>
</reference>
<evidence type="ECO:0000313" key="7">
    <source>
        <dbReference type="EMBL" id="ASO17916.1"/>
    </source>
</evidence>
<keyword evidence="4 7" id="KW-0378">Hydrolase</keyword>
<dbReference type="GO" id="GO:0010945">
    <property type="term" value="F:coenzyme A diphosphatase activity"/>
    <property type="evidence" value="ECO:0007669"/>
    <property type="project" value="InterPro"/>
</dbReference>
<dbReference type="Pfam" id="PF00293">
    <property type="entry name" value="NUDIX"/>
    <property type="match status" value="1"/>
</dbReference>
<dbReference type="AlphaFoldDB" id="A0A221VWJ0"/>
<dbReference type="CDD" id="cd03426">
    <property type="entry name" value="NUDIX_CoAse_Nudt7"/>
    <property type="match status" value="1"/>
</dbReference>
<name>A0A221VWJ0_9PSEU</name>
<dbReference type="Gene3D" id="3.90.79.10">
    <property type="entry name" value="Nucleoside Triphosphate Pyrophosphohydrolase"/>
    <property type="match status" value="1"/>
</dbReference>
<dbReference type="PANTHER" id="PTHR12992:SF11">
    <property type="entry name" value="MITOCHONDRIAL COENZYME A DIPHOSPHATASE NUDT8"/>
    <property type="match status" value="1"/>
</dbReference>
<accession>A0A221VWJ0</accession>
<dbReference type="OrthoDB" id="9802805at2"/>
<dbReference type="PANTHER" id="PTHR12992">
    <property type="entry name" value="NUDIX HYDROLASE"/>
    <property type="match status" value="1"/>
</dbReference>
<organism evidence="7 8">
    <name type="scientific">Actinoalloteichus hoggarensis</name>
    <dbReference type="NCBI Taxonomy" id="1470176"/>
    <lineage>
        <taxon>Bacteria</taxon>
        <taxon>Bacillati</taxon>
        <taxon>Actinomycetota</taxon>
        <taxon>Actinomycetes</taxon>
        <taxon>Pseudonocardiales</taxon>
        <taxon>Pseudonocardiaceae</taxon>
        <taxon>Actinoalloteichus</taxon>
    </lineage>
</organism>
<dbReference type="KEGG" id="ahg:AHOG_01250"/>
<keyword evidence="3" id="KW-0479">Metal-binding</keyword>
<evidence type="ECO:0000256" key="5">
    <source>
        <dbReference type="ARBA" id="ARBA00022842"/>
    </source>
</evidence>
<dbReference type="Proteomes" id="UP000204221">
    <property type="component" value="Chromosome"/>
</dbReference>
<comment type="cofactor">
    <cofactor evidence="2">
        <name>Mg(2+)</name>
        <dbReference type="ChEBI" id="CHEBI:18420"/>
    </cofactor>
</comment>
<keyword evidence="8" id="KW-1185">Reference proteome</keyword>
<protein>
    <submittedName>
        <fullName evidence="7">Putative NUDIX hydrolase</fullName>
    </submittedName>
</protein>
<evidence type="ECO:0000256" key="1">
    <source>
        <dbReference type="ARBA" id="ARBA00001936"/>
    </source>
</evidence>